<dbReference type="Proteomes" id="UP001178322">
    <property type="component" value="Chromosome"/>
</dbReference>
<accession>A0AAX3X3F8</accession>
<dbReference type="RefSeq" id="WP_283872300.1">
    <property type="nucleotide sequence ID" value="NZ_CP126101.1"/>
</dbReference>
<protein>
    <submittedName>
        <fullName evidence="1">DNA-binding protein</fullName>
    </submittedName>
</protein>
<evidence type="ECO:0000313" key="1">
    <source>
        <dbReference type="EMBL" id="WHY53833.1"/>
    </source>
</evidence>
<organism evidence="1 2">
    <name type="scientific">Lysinibacillus pakistanensis</name>
    <dbReference type="NCBI Taxonomy" id="759811"/>
    <lineage>
        <taxon>Bacteria</taxon>
        <taxon>Bacillati</taxon>
        <taxon>Bacillota</taxon>
        <taxon>Bacilli</taxon>
        <taxon>Bacillales</taxon>
        <taxon>Bacillaceae</taxon>
        <taxon>Lysinibacillus</taxon>
    </lineage>
</organism>
<dbReference type="GO" id="GO:0003677">
    <property type="term" value="F:DNA binding"/>
    <property type="evidence" value="ECO:0007669"/>
    <property type="project" value="UniProtKB-KW"/>
</dbReference>
<keyword evidence="1" id="KW-0238">DNA-binding</keyword>
<name>A0AAX3X3F8_9BACI</name>
<sequence length="102" mass="12153">MYSEEFKAEIKEEFRQLFREELEKAFAPKPLIRELPVLLTRQQLMELFNIRDTKASALLGRSDFPKFYEAGRVLIPSKALLQWIDEHTEWVNTNTKYFRSIG</sequence>
<dbReference type="EMBL" id="CP126101">
    <property type="protein sequence ID" value="WHY53833.1"/>
    <property type="molecule type" value="Genomic_DNA"/>
</dbReference>
<reference evidence="1" key="1">
    <citation type="submission" date="2023-05" db="EMBL/GenBank/DDBJ databases">
        <title>Comparative genomics of Bacillaceae isolates and their secondary metabolite potential.</title>
        <authorList>
            <person name="Song L."/>
            <person name="Nielsen L.J."/>
            <person name="Mohite O."/>
            <person name="Xu X."/>
            <person name="Weber T."/>
            <person name="Kovacs A.T."/>
        </authorList>
    </citation>
    <scope>NUCLEOTIDE SEQUENCE</scope>
    <source>
        <strain evidence="1">LY1</strain>
    </source>
</reference>
<proteinExistence type="predicted"/>
<dbReference type="AlphaFoldDB" id="A0AAX3X3F8"/>
<gene>
    <name evidence="1" type="ORF">QNH24_11535</name>
</gene>
<evidence type="ECO:0000313" key="2">
    <source>
        <dbReference type="Proteomes" id="UP001178322"/>
    </source>
</evidence>